<evidence type="ECO:0000256" key="9">
    <source>
        <dbReference type="ARBA" id="ARBA00023180"/>
    </source>
</evidence>
<dbReference type="SMR" id="A0A1I7SUK4"/>
<evidence type="ECO:0000256" key="4">
    <source>
        <dbReference type="ARBA" id="ARBA00022679"/>
    </source>
</evidence>
<evidence type="ECO:0000313" key="16">
    <source>
        <dbReference type="Proteomes" id="UP000659654"/>
    </source>
</evidence>
<sequence>MSVPNHFWLLIEDNNTTAAVVRKALEDKPIKYAYIAHPNDGLPCNGWSQYNRAFDYIRQNRDRFDPNAVVYLGNDNDAYGLDLFEQYVRPVKRIGVWPVGITNYLLQLPRVSNGNVVGFAKTLKAANHLGVYFGGFAFHISYLLYNNVKLTTDCAGLYGEECLLKQLKISMEDYEPYGISATKQNVQMWRRTTPTMFNRNFPKFGYLTDTVPAYEPIRHEMCERFRSIYKMTKSEAKEAAAMINQTWDPAVRIPPPEPVWDIYYISGMR</sequence>
<keyword evidence="5" id="KW-0812">Transmembrane</keyword>
<accession>A0A1I7SUK4</accession>
<dbReference type="SUPFAM" id="SSF53448">
    <property type="entry name" value="Nucleotide-diphospho-sugar transferases"/>
    <property type="match status" value="1"/>
</dbReference>
<dbReference type="eggNOG" id="KOG1476">
    <property type="taxonomic scope" value="Eukaryota"/>
</dbReference>
<evidence type="ECO:0000256" key="13">
    <source>
        <dbReference type="RuleBase" id="RU363127"/>
    </source>
</evidence>
<keyword evidence="13" id="KW-0464">Manganese</keyword>
<evidence type="ECO:0000313" key="17">
    <source>
        <dbReference type="WBParaSite" id="BXY_1672600.1"/>
    </source>
</evidence>
<dbReference type="GO" id="GO:0046872">
    <property type="term" value="F:metal ion binding"/>
    <property type="evidence" value="ECO:0007669"/>
    <property type="project" value="UniProtKB-KW"/>
</dbReference>
<dbReference type="GO" id="GO:0005975">
    <property type="term" value="P:carbohydrate metabolic process"/>
    <property type="evidence" value="ECO:0007669"/>
    <property type="project" value="TreeGrafter"/>
</dbReference>
<dbReference type="PANTHER" id="PTHR10896:SF30">
    <property type="entry name" value="GALACTOSYLGALACTOSYLXYLOSYLPROTEIN 3-BETA-GLUCURONOSYLTRANSFERASE"/>
    <property type="match status" value="1"/>
</dbReference>
<dbReference type="InterPro" id="IPR029044">
    <property type="entry name" value="Nucleotide-diphossugar_trans"/>
</dbReference>
<protein>
    <recommendedName>
        <fullName evidence="3 13">Galactosylgalactosylxylosylprotein 3-beta-glucuronosyltransferase</fullName>
        <ecNumber evidence="3 13">2.4.1.135</ecNumber>
    </recommendedName>
</protein>
<comment type="subcellular location">
    <subcellularLocation>
        <location evidence="13">Golgi apparatus membrane</location>
        <topology evidence="13">Single-pass type II membrane protein</topology>
    </subcellularLocation>
    <subcellularLocation>
        <location evidence="1">Membrane</location>
        <topology evidence="1">Single-pass type II membrane protein</topology>
    </subcellularLocation>
</comment>
<evidence type="ECO:0000256" key="10">
    <source>
        <dbReference type="ARBA" id="ARBA00047979"/>
    </source>
</evidence>
<keyword evidence="7" id="KW-1133">Transmembrane helix</keyword>
<keyword evidence="6 13" id="KW-0735">Signal-anchor</keyword>
<dbReference type="Pfam" id="PF03360">
    <property type="entry name" value="Glyco_transf_43"/>
    <property type="match status" value="1"/>
</dbReference>
<dbReference type="Proteomes" id="UP000095284">
    <property type="component" value="Unplaced"/>
</dbReference>
<proteinExistence type="inferred from homology"/>
<dbReference type="GO" id="GO:0050650">
    <property type="term" value="P:chondroitin sulfate proteoglycan biosynthetic process"/>
    <property type="evidence" value="ECO:0007669"/>
    <property type="project" value="TreeGrafter"/>
</dbReference>
<keyword evidence="4 13" id="KW-0808">Transferase</keyword>
<evidence type="ECO:0000256" key="7">
    <source>
        <dbReference type="ARBA" id="ARBA00022989"/>
    </source>
</evidence>
<evidence type="ECO:0000256" key="6">
    <source>
        <dbReference type="ARBA" id="ARBA00022968"/>
    </source>
</evidence>
<dbReference type="AlphaFoldDB" id="A0A1I7SUK4"/>
<evidence type="ECO:0000256" key="8">
    <source>
        <dbReference type="ARBA" id="ARBA00023136"/>
    </source>
</evidence>
<dbReference type="UniPathway" id="UPA00378"/>
<dbReference type="EMBL" id="CAJFCV020000004">
    <property type="protein sequence ID" value="CAG9118630.1"/>
    <property type="molecule type" value="Genomic_DNA"/>
</dbReference>
<evidence type="ECO:0000256" key="12">
    <source>
        <dbReference type="PIRSR" id="PIRSR605027-4"/>
    </source>
</evidence>
<dbReference type="GO" id="GO:0015018">
    <property type="term" value="F:galactosylgalactosylxylosylprotein 3-beta-glucuronosyltransferase activity"/>
    <property type="evidence" value="ECO:0007669"/>
    <property type="project" value="UniProtKB-UniRule"/>
</dbReference>
<dbReference type="Gene3D" id="3.90.550.10">
    <property type="entry name" value="Spore Coat Polysaccharide Biosynthesis Protein SpsA, Chain A"/>
    <property type="match status" value="1"/>
</dbReference>
<comment type="similarity">
    <text evidence="2 13">Belongs to the glycosyltransferase 43 family.</text>
</comment>
<keyword evidence="13" id="KW-0333">Golgi apparatus</keyword>
<dbReference type="PANTHER" id="PTHR10896">
    <property type="entry name" value="GALACTOSYLGALACTOSYLXYLOSYLPROTEIN 3-BETA-GLUCURONOSYLTRANSFERASE BETA-1,3-GLUCURONYLTRANSFERASE"/>
    <property type="match status" value="1"/>
</dbReference>
<keyword evidence="16" id="KW-1185">Reference proteome</keyword>
<dbReference type="OrthoDB" id="675023at2759"/>
<organism evidence="15 17">
    <name type="scientific">Bursaphelenchus xylophilus</name>
    <name type="common">Pinewood nematode worm</name>
    <name type="synonym">Aphelenchoides xylophilus</name>
    <dbReference type="NCBI Taxonomy" id="6326"/>
    <lineage>
        <taxon>Eukaryota</taxon>
        <taxon>Metazoa</taxon>
        <taxon>Ecdysozoa</taxon>
        <taxon>Nematoda</taxon>
        <taxon>Chromadorea</taxon>
        <taxon>Rhabditida</taxon>
        <taxon>Tylenchina</taxon>
        <taxon>Tylenchomorpha</taxon>
        <taxon>Aphelenchoidea</taxon>
        <taxon>Aphelenchoididae</taxon>
        <taxon>Bursaphelenchus</taxon>
    </lineage>
</organism>
<reference evidence="17" key="1">
    <citation type="submission" date="2016-11" db="UniProtKB">
        <authorList>
            <consortium name="WormBaseParasite"/>
        </authorList>
    </citation>
    <scope>IDENTIFICATION</scope>
</reference>
<comment type="cofactor">
    <cofactor evidence="13">
        <name>Mn(2+)</name>
        <dbReference type="ChEBI" id="CHEBI:29035"/>
    </cofactor>
</comment>
<evidence type="ECO:0000313" key="15">
    <source>
        <dbReference type="Proteomes" id="UP000095284"/>
    </source>
</evidence>
<keyword evidence="8" id="KW-0472">Membrane</keyword>
<dbReference type="GO" id="GO:0000139">
    <property type="term" value="C:Golgi membrane"/>
    <property type="evidence" value="ECO:0007669"/>
    <property type="project" value="UniProtKB-SubCell"/>
</dbReference>
<reference evidence="14" key="2">
    <citation type="submission" date="2020-09" db="EMBL/GenBank/DDBJ databases">
        <authorList>
            <person name="Kikuchi T."/>
        </authorList>
    </citation>
    <scope>NUCLEOTIDE SEQUENCE</scope>
    <source>
        <strain evidence="14">Ka4C1</strain>
    </source>
</reference>
<keyword evidence="13" id="KW-0479">Metal-binding</keyword>
<evidence type="ECO:0000256" key="11">
    <source>
        <dbReference type="PIRSR" id="PIRSR605027-1"/>
    </source>
</evidence>
<gene>
    <name evidence="14" type="ORF">BXYJ_LOCUS10302</name>
</gene>
<comment type="pathway">
    <text evidence="13">Protein modification; protein glycosylation.</text>
</comment>
<feature type="site" description="Interaction with galactose moiety of substrate glycoprotein" evidence="12">
    <location>
        <position position="198"/>
    </location>
</feature>
<name>A0A1I7SUK4_BURXY</name>
<evidence type="ECO:0000256" key="5">
    <source>
        <dbReference type="ARBA" id="ARBA00022692"/>
    </source>
</evidence>
<dbReference type="EMBL" id="CAJFDI010000004">
    <property type="protein sequence ID" value="CAD5228153.1"/>
    <property type="molecule type" value="Genomic_DNA"/>
</dbReference>
<comment type="catalytic activity">
    <reaction evidence="10 13">
        <text>3-O-(beta-D-galactosyl-(1-&gt;3)-beta-D-galactosyl-(1-&gt;4)-beta-D-xylosyl)-L-seryl-[protein] + UDP-alpha-D-glucuronate = 3-O-(beta-D-GlcA-(1-&gt;3)-beta-D-Gal-(1-&gt;3)-beta-D-Gal-(1-&gt;4)-beta-D-Xyl)-L-seryl-[protein] + UDP + H(+)</text>
        <dbReference type="Rhea" id="RHEA:24168"/>
        <dbReference type="Rhea" id="RHEA-COMP:12571"/>
        <dbReference type="Rhea" id="RHEA-COMP:12573"/>
        <dbReference type="ChEBI" id="CHEBI:15378"/>
        <dbReference type="ChEBI" id="CHEBI:58052"/>
        <dbReference type="ChEBI" id="CHEBI:58223"/>
        <dbReference type="ChEBI" id="CHEBI:132090"/>
        <dbReference type="ChEBI" id="CHEBI:132093"/>
        <dbReference type="EC" id="2.4.1.135"/>
    </reaction>
</comment>
<dbReference type="EC" id="2.4.1.135" evidence="3 13"/>
<dbReference type="Proteomes" id="UP000659654">
    <property type="component" value="Unassembled WGS sequence"/>
</dbReference>
<dbReference type="InterPro" id="IPR005027">
    <property type="entry name" value="Glyco_trans_43"/>
</dbReference>
<evidence type="ECO:0000313" key="14">
    <source>
        <dbReference type="EMBL" id="CAD5228153.1"/>
    </source>
</evidence>
<dbReference type="WBParaSite" id="BXY_1672600.1">
    <property type="protein sequence ID" value="BXY_1672600.1"/>
    <property type="gene ID" value="BXY_1672600"/>
</dbReference>
<feature type="active site" description="Proton donor/acceptor" evidence="11">
    <location>
        <position position="160"/>
    </location>
</feature>
<evidence type="ECO:0000256" key="3">
    <source>
        <dbReference type="ARBA" id="ARBA00012641"/>
    </source>
</evidence>
<dbReference type="Proteomes" id="UP000582659">
    <property type="component" value="Unassembled WGS sequence"/>
</dbReference>
<evidence type="ECO:0000256" key="1">
    <source>
        <dbReference type="ARBA" id="ARBA00004606"/>
    </source>
</evidence>
<keyword evidence="9" id="KW-0325">Glycoprotein</keyword>
<evidence type="ECO:0000256" key="2">
    <source>
        <dbReference type="ARBA" id="ARBA00007706"/>
    </source>
</evidence>